<dbReference type="STRING" id="52441.SAMN05216302_1001298"/>
<evidence type="ECO:0000256" key="4">
    <source>
        <dbReference type="SAM" id="MobiDB-lite"/>
    </source>
</evidence>
<dbReference type="InterPro" id="IPR009875">
    <property type="entry name" value="PilZ_domain"/>
</dbReference>
<feature type="compositionally biased region" description="Acidic residues" evidence="4">
    <location>
        <begin position="1"/>
        <end position="11"/>
    </location>
</feature>
<dbReference type="RefSeq" id="WP_090696626.1">
    <property type="nucleotide sequence ID" value="NZ_FOSP01000001.1"/>
</dbReference>
<gene>
    <name evidence="7" type="ORF">SAMN05216302_1001298</name>
</gene>
<dbReference type="Pfam" id="PF12945">
    <property type="entry name" value="PilZNR"/>
    <property type="match status" value="1"/>
</dbReference>
<sequence>MQSSEITEELEMQSKFQGGENSPMHNKQNAASNNQFTFEDMRLKIGDQLQIKLFPQTMGIRHSANSEYYMANLIGYYQDRSILVSIPHTTHIAECAMLENDKLAIYFFSGRTLFKFISYIDKIISLPYRYMHLSFPSQISGQTIRKSRRIDVCIEATANNSDTPIIITDISTAGAKIETSSDIGQPGDLIDLSFTINLYEKETRLQVKAIIRSFNITHTNEQPLCFGVEFTELQQEQIQMLRDLVYQQIIDGFN</sequence>
<evidence type="ECO:0000313" key="8">
    <source>
        <dbReference type="Proteomes" id="UP000199533"/>
    </source>
</evidence>
<dbReference type="EMBL" id="FOSP01000001">
    <property type="protein sequence ID" value="SFK19021.1"/>
    <property type="molecule type" value="Genomic_DNA"/>
</dbReference>
<keyword evidence="3" id="KW-0975">Bacterial flagellum</keyword>
<keyword evidence="1" id="KW-0973">c-di-GMP</keyword>
<dbReference type="AlphaFoldDB" id="A0A1I3XJ02"/>
<organism evidence="7 8">
    <name type="scientific">Nitrosomonas aestuarii</name>
    <dbReference type="NCBI Taxonomy" id="52441"/>
    <lineage>
        <taxon>Bacteria</taxon>
        <taxon>Pseudomonadati</taxon>
        <taxon>Pseudomonadota</taxon>
        <taxon>Betaproteobacteria</taxon>
        <taxon>Nitrosomonadales</taxon>
        <taxon>Nitrosomonadaceae</taxon>
        <taxon>Nitrosomonas</taxon>
    </lineage>
</organism>
<feature type="region of interest" description="Disordered" evidence="4">
    <location>
        <begin position="1"/>
        <end position="29"/>
    </location>
</feature>
<accession>A0A1I3XJ02</accession>
<dbReference type="Gene3D" id="2.40.10.220">
    <property type="entry name" value="predicted glycosyltransferase like domains"/>
    <property type="match status" value="1"/>
</dbReference>
<evidence type="ECO:0000256" key="1">
    <source>
        <dbReference type="ARBA" id="ARBA00022636"/>
    </source>
</evidence>
<proteinExistence type="predicted"/>
<dbReference type="SUPFAM" id="SSF141371">
    <property type="entry name" value="PilZ domain-like"/>
    <property type="match status" value="2"/>
</dbReference>
<name>A0A1I3XJ02_9PROT</name>
<evidence type="ECO:0000259" key="5">
    <source>
        <dbReference type="Pfam" id="PF07238"/>
    </source>
</evidence>
<evidence type="ECO:0000256" key="2">
    <source>
        <dbReference type="ARBA" id="ARBA00022741"/>
    </source>
</evidence>
<dbReference type="InterPro" id="IPR012349">
    <property type="entry name" value="Split_barrel_FMN-bd"/>
</dbReference>
<evidence type="ECO:0000256" key="3">
    <source>
        <dbReference type="ARBA" id="ARBA00023143"/>
    </source>
</evidence>
<dbReference type="Proteomes" id="UP000199533">
    <property type="component" value="Unassembled WGS sequence"/>
</dbReference>
<feature type="domain" description="PilZ" evidence="5">
    <location>
        <begin position="145"/>
        <end position="247"/>
    </location>
</feature>
<feature type="compositionally biased region" description="Polar residues" evidence="4">
    <location>
        <begin position="14"/>
        <end position="29"/>
    </location>
</feature>
<dbReference type="Pfam" id="PF07238">
    <property type="entry name" value="PilZ"/>
    <property type="match status" value="1"/>
</dbReference>
<reference evidence="8" key="1">
    <citation type="submission" date="2016-10" db="EMBL/GenBank/DDBJ databases">
        <authorList>
            <person name="Varghese N."/>
            <person name="Submissions S."/>
        </authorList>
    </citation>
    <scope>NUCLEOTIDE SEQUENCE [LARGE SCALE GENOMIC DNA]</scope>
    <source>
        <strain evidence="8">Nm69</strain>
    </source>
</reference>
<protein>
    <submittedName>
        <fullName evidence="7">PilZ domain-containing protein</fullName>
    </submittedName>
</protein>
<dbReference type="OrthoDB" id="5293692at2"/>
<keyword evidence="2" id="KW-0547">Nucleotide-binding</keyword>
<evidence type="ECO:0000259" key="6">
    <source>
        <dbReference type="Pfam" id="PF12945"/>
    </source>
</evidence>
<evidence type="ECO:0000313" key="7">
    <source>
        <dbReference type="EMBL" id="SFK19021.1"/>
    </source>
</evidence>
<feature type="domain" description="Type III secretion system flagellar brake protein YcgR PilZN" evidence="6">
    <location>
        <begin position="45"/>
        <end position="136"/>
    </location>
</feature>
<dbReference type="InterPro" id="IPR009926">
    <property type="entry name" value="T3SS_YcgR_PilZN"/>
</dbReference>
<keyword evidence="8" id="KW-1185">Reference proteome</keyword>
<dbReference type="GO" id="GO:0035438">
    <property type="term" value="F:cyclic-di-GMP binding"/>
    <property type="evidence" value="ECO:0007669"/>
    <property type="project" value="InterPro"/>
</dbReference>
<dbReference type="Gene3D" id="2.30.110.10">
    <property type="entry name" value="Electron Transport, Fmn-binding Protein, Chain A"/>
    <property type="match status" value="1"/>
</dbReference>